<dbReference type="RefSeq" id="WP_044497835.1">
    <property type="nucleotide sequence ID" value="NZ_LK391969.1"/>
</dbReference>
<dbReference type="PRINTS" id="PR00081">
    <property type="entry name" value="GDHRDH"/>
</dbReference>
<dbReference type="PANTHER" id="PTHR43639">
    <property type="entry name" value="OXIDOREDUCTASE, SHORT-CHAIN DEHYDROGENASE/REDUCTASE FAMILY (AFU_ORTHOLOGUE AFUA_5G02870)"/>
    <property type="match status" value="1"/>
</dbReference>
<dbReference type="InterPro" id="IPR002347">
    <property type="entry name" value="SDR_fam"/>
</dbReference>
<dbReference type="Gene3D" id="3.40.50.720">
    <property type="entry name" value="NAD(P)-binding Rossmann-like Domain"/>
    <property type="match status" value="1"/>
</dbReference>
<keyword evidence="2" id="KW-0560">Oxidoreductase</keyword>
<dbReference type="PROSITE" id="PS00061">
    <property type="entry name" value="ADH_SHORT"/>
    <property type="match status" value="1"/>
</dbReference>
<dbReference type="EMBL" id="LK391969">
    <property type="protein sequence ID" value="CEF25306.1"/>
    <property type="molecule type" value="Genomic_DNA"/>
</dbReference>
<sequence length="243" mass="25336">MSKVVIVTGGGRGIGAATSRLLASRGYAVGVNYRADRDSAEAVVAAIVAEGGRAIAVPADVSDEDAVRALFDAVADQLGPVTHLVNNAGALFTQSPLVDMSVERFNKVMLTNVTSCFLCSREFLRRAGEGGAIVNVSSVAARSGSPFEYVDYAASKGAVDTLTKGLSLEVAARGIRVNAVRPGFIHTRMHADGGEPDRIERLAAQIPLQRGGQPEEVANAIAWLLSDEASYVTGSFMDLAGGK</sequence>
<comment type="similarity">
    <text evidence="1">Belongs to the short-chain dehydrogenases/reductases (SDR) family.</text>
</comment>
<accession>A0A078M667</accession>
<dbReference type="FunFam" id="3.40.50.720:FF:000084">
    <property type="entry name" value="Short-chain dehydrogenase reductase"/>
    <property type="match status" value="1"/>
</dbReference>
<dbReference type="PRINTS" id="PR00080">
    <property type="entry name" value="SDRFAMILY"/>
</dbReference>
<dbReference type="InterPro" id="IPR036291">
    <property type="entry name" value="NAD(P)-bd_dom_sf"/>
</dbReference>
<dbReference type="InterPro" id="IPR020904">
    <property type="entry name" value="Sc_DH/Rdtase_CS"/>
</dbReference>
<dbReference type="InterPro" id="IPR057326">
    <property type="entry name" value="KR_dom"/>
</dbReference>
<dbReference type="NCBIfam" id="NF005559">
    <property type="entry name" value="PRK07231.1"/>
    <property type="match status" value="1"/>
</dbReference>
<dbReference type="GO" id="GO:0016491">
    <property type="term" value="F:oxidoreductase activity"/>
    <property type="evidence" value="ECO:0007669"/>
    <property type="project" value="UniProtKB-KW"/>
</dbReference>
<evidence type="ECO:0000256" key="1">
    <source>
        <dbReference type="ARBA" id="ARBA00006484"/>
    </source>
</evidence>
<dbReference type="SMART" id="SM00822">
    <property type="entry name" value="PKS_KR"/>
    <property type="match status" value="1"/>
</dbReference>
<dbReference type="Pfam" id="PF13561">
    <property type="entry name" value="adh_short_C2"/>
    <property type="match status" value="1"/>
</dbReference>
<dbReference type="AlphaFoldDB" id="A0A078M667"/>
<evidence type="ECO:0000313" key="4">
    <source>
        <dbReference type="EMBL" id="CEA00877.1"/>
    </source>
</evidence>
<dbReference type="CDD" id="cd05233">
    <property type="entry name" value="SDR_c"/>
    <property type="match status" value="1"/>
</dbReference>
<proteinExistence type="inferred from homology"/>
<dbReference type="OrthoDB" id="20590at2"/>
<dbReference type="PANTHER" id="PTHR43639:SF1">
    <property type="entry name" value="SHORT-CHAIN DEHYDROGENASE_REDUCTASE FAMILY PROTEIN"/>
    <property type="match status" value="1"/>
</dbReference>
<organism evidence="4">
    <name type="scientific">Pseudomonas saudimassiliensis</name>
    <dbReference type="NCBI Taxonomy" id="1461581"/>
    <lineage>
        <taxon>Bacteria</taxon>
        <taxon>Pseudomonadati</taxon>
        <taxon>Pseudomonadota</taxon>
        <taxon>Gammaproteobacteria</taxon>
        <taxon>Pseudomonadales</taxon>
        <taxon>Pseudomonadaceae</taxon>
        <taxon>Pseudomonas</taxon>
    </lineage>
</organism>
<dbReference type="SUPFAM" id="SSF51735">
    <property type="entry name" value="NAD(P)-binding Rossmann-fold domains"/>
    <property type="match status" value="1"/>
</dbReference>
<evidence type="ECO:0000256" key="2">
    <source>
        <dbReference type="ARBA" id="ARBA00023002"/>
    </source>
</evidence>
<dbReference type="EMBL" id="LM997413">
    <property type="protein sequence ID" value="CEA00877.1"/>
    <property type="molecule type" value="Genomic_DNA"/>
</dbReference>
<reference evidence="4" key="1">
    <citation type="submission" date="2014-07" db="EMBL/GenBank/DDBJ databases">
        <authorList>
            <person name="Urmite Genomes Urmite Genomes"/>
        </authorList>
    </citation>
    <scope>NUCLEOTIDE SEQUENCE</scope>
    <source>
        <strain evidence="4">12M76_air</strain>
    </source>
</reference>
<gene>
    <name evidence="4" type="ORF">BN1049_00208</name>
</gene>
<evidence type="ECO:0000259" key="3">
    <source>
        <dbReference type="SMART" id="SM00822"/>
    </source>
</evidence>
<name>A0A078M667_9PSED</name>
<feature type="domain" description="Ketoreductase" evidence="3">
    <location>
        <begin position="3"/>
        <end position="185"/>
    </location>
</feature>
<dbReference type="PATRIC" id="fig|1461581.3.peg.203"/>
<protein>
    <submittedName>
        <fullName evidence="4">Short-chain dehydrogenase/reductase SDR</fullName>
    </submittedName>
</protein>